<feature type="region of interest" description="Disordered" evidence="1">
    <location>
        <begin position="26"/>
        <end position="47"/>
    </location>
</feature>
<evidence type="ECO:0000313" key="2">
    <source>
        <dbReference type="EMBL" id="GFD58265.1"/>
    </source>
</evidence>
<gene>
    <name evidence="2" type="ORF">Tci_930234</name>
</gene>
<proteinExistence type="predicted"/>
<protein>
    <submittedName>
        <fullName evidence="2">Uncharacterized protein</fullName>
    </submittedName>
</protein>
<feature type="non-terminal residue" evidence="2">
    <location>
        <position position="47"/>
    </location>
</feature>
<sequence>PFAETLDLGQMAAVLGADRPISLAHRRDLRERADQSPLGDVVAPEEG</sequence>
<comment type="caution">
    <text evidence="2">The sequence shown here is derived from an EMBL/GenBank/DDBJ whole genome shotgun (WGS) entry which is preliminary data.</text>
</comment>
<accession>A0A699XEE1</accession>
<organism evidence="2">
    <name type="scientific">Tanacetum cinerariifolium</name>
    <name type="common">Dalmatian daisy</name>
    <name type="synonym">Chrysanthemum cinerariifolium</name>
    <dbReference type="NCBI Taxonomy" id="118510"/>
    <lineage>
        <taxon>Eukaryota</taxon>
        <taxon>Viridiplantae</taxon>
        <taxon>Streptophyta</taxon>
        <taxon>Embryophyta</taxon>
        <taxon>Tracheophyta</taxon>
        <taxon>Spermatophyta</taxon>
        <taxon>Magnoliopsida</taxon>
        <taxon>eudicotyledons</taxon>
        <taxon>Gunneridae</taxon>
        <taxon>Pentapetalae</taxon>
        <taxon>asterids</taxon>
        <taxon>campanulids</taxon>
        <taxon>Asterales</taxon>
        <taxon>Asteraceae</taxon>
        <taxon>Asteroideae</taxon>
        <taxon>Anthemideae</taxon>
        <taxon>Anthemidinae</taxon>
        <taxon>Tanacetum</taxon>
    </lineage>
</organism>
<name>A0A699XEE1_TANCI</name>
<dbReference type="AlphaFoldDB" id="A0A699XEE1"/>
<reference evidence="2" key="1">
    <citation type="journal article" date="2019" name="Sci. Rep.">
        <title>Draft genome of Tanacetum cinerariifolium, the natural source of mosquito coil.</title>
        <authorList>
            <person name="Yamashiro T."/>
            <person name="Shiraishi A."/>
            <person name="Satake H."/>
            <person name="Nakayama K."/>
        </authorList>
    </citation>
    <scope>NUCLEOTIDE SEQUENCE</scope>
</reference>
<feature type="non-terminal residue" evidence="2">
    <location>
        <position position="1"/>
    </location>
</feature>
<evidence type="ECO:0000256" key="1">
    <source>
        <dbReference type="SAM" id="MobiDB-lite"/>
    </source>
</evidence>
<dbReference type="EMBL" id="BKCJ011850823">
    <property type="protein sequence ID" value="GFD58265.1"/>
    <property type="molecule type" value="Genomic_DNA"/>
</dbReference>